<dbReference type="EMBL" id="JBHSAX010000006">
    <property type="protein sequence ID" value="MFC3961842.1"/>
    <property type="molecule type" value="Genomic_DNA"/>
</dbReference>
<name>A0ABV8DP40_9NOCA</name>
<evidence type="ECO:0000313" key="2">
    <source>
        <dbReference type="EMBL" id="MFC3961842.1"/>
    </source>
</evidence>
<feature type="compositionally biased region" description="Basic and acidic residues" evidence="1">
    <location>
        <begin position="10"/>
        <end position="19"/>
    </location>
</feature>
<dbReference type="Proteomes" id="UP001595696">
    <property type="component" value="Unassembled WGS sequence"/>
</dbReference>
<evidence type="ECO:0000313" key="3">
    <source>
        <dbReference type="Proteomes" id="UP001595696"/>
    </source>
</evidence>
<comment type="caution">
    <text evidence="2">The sequence shown here is derived from an EMBL/GenBank/DDBJ whole genome shotgun (WGS) entry which is preliminary data.</text>
</comment>
<dbReference type="RefSeq" id="WP_378611590.1">
    <property type="nucleotide sequence ID" value="NZ_JBHSAX010000006.1"/>
</dbReference>
<organism evidence="2 3">
    <name type="scientific">Nocardia jiangsuensis</name>
    <dbReference type="NCBI Taxonomy" id="1691563"/>
    <lineage>
        <taxon>Bacteria</taxon>
        <taxon>Bacillati</taxon>
        <taxon>Actinomycetota</taxon>
        <taxon>Actinomycetes</taxon>
        <taxon>Mycobacteriales</taxon>
        <taxon>Nocardiaceae</taxon>
        <taxon>Nocardia</taxon>
    </lineage>
</organism>
<sequence length="42" mass="5031">MWQWLAVPPVERKPARRSADTVGPSDWPDDFDDYPTRRSWLE</sequence>
<protein>
    <submittedName>
        <fullName evidence="2">Uncharacterized protein</fullName>
    </submittedName>
</protein>
<gene>
    <name evidence="2" type="ORF">ACFO0B_07555</name>
</gene>
<keyword evidence="3" id="KW-1185">Reference proteome</keyword>
<accession>A0ABV8DP40</accession>
<feature type="region of interest" description="Disordered" evidence="1">
    <location>
        <begin position="1"/>
        <end position="42"/>
    </location>
</feature>
<evidence type="ECO:0000256" key="1">
    <source>
        <dbReference type="SAM" id="MobiDB-lite"/>
    </source>
</evidence>
<reference evidence="3" key="1">
    <citation type="journal article" date="2019" name="Int. J. Syst. Evol. Microbiol.">
        <title>The Global Catalogue of Microorganisms (GCM) 10K type strain sequencing project: providing services to taxonomists for standard genome sequencing and annotation.</title>
        <authorList>
            <consortium name="The Broad Institute Genomics Platform"/>
            <consortium name="The Broad Institute Genome Sequencing Center for Infectious Disease"/>
            <person name="Wu L."/>
            <person name="Ma J."/>
        </authorList>
    </citation>
    <scope>NUCLEOTIDE SEQUENCE [LARGE SCALE GENOMIC DNA]</scope>
    <source>
        <strain evidence="3">CGMCC 4.7330</strain>
    </source>
</reference>
<proteinExistence type="predicted"/>